<sequence>MRLPQRTLSACAALAASLALLTGPAAVPPAAAQAGDGCDPIDPAACLLPFPNDWYTVADGGTATGRRVHLRTTLKNALGVPVSPGEWNRADGFSPGSMLLSRVPGLDLARTGAAPVTDIGASLRDDAPIVIVDTATGERWPYWAELDANAPADRRALIVRPARNFREGHRYAVALRDLREASGDPIGPNAAFAKILGPDLPPGDPLAARQRDGRRVLAALQARGVGRDGLYLAWDFTVASRQSLTGPVLRMRDDALRGLGDRSPSFLVTQVADDVDDKIAREVKGIVWAPSYLDQYGGLPGSALHRGADGLPAQLPGNSQAVPFQCEIPRSALTRPARPALYGHGLLGSEGEVDAGNVKAMAAEHGFVFCATKWIGMADEDVPNVVSALADLGRFRTVADRLQQSLVNFTFLGRAMTRGFAGNKAFRNDAGAPLIDAGAELTYDGNSQGGIMGGALTAVSPDVRRAVLGVPAMNYSTLLNRSADFPQYAKVLDVFYPDRLDQQIGLALLQMLWDRGEANGYAWHMTDDPLPNTPKHRVLMHVAFGDHQVAPVAAEVEARTIGARVHAPTLTPGRSPDKAPYWGIPTFGSSHDGSAMVVWDSGSPVPPLTNTPPTEGRDPHSDPRGDAGARRQKAVFLTTGAVVDVCGGGPCVITP</sequence>
<keyword evidence="3" id="KW-0547">Nucleotide-binding</keyword>
<dbReference type="GO" id="GO:0004386">
    <property type="term" value="F:helicase activity"/>
    <property type="evidence" value="ECO:0007669"/>
    <property type="project" value="UniProtKB-KW"/>
</dbReference>
<feature type="region of interest" description="Disordered" evidence="1">
    <location>
        <begin position="598"/>
        <end position="630"/>
    </location>
</feature>
<dbReference type="EMBL" id="FZNP01000005">
    <property type="protein sequence ID" value="SNR69200.1"/>
    <property type="molecule type" value="Genomic_DNA"/>
</dbReference>
<evidence type="ECO:0000256" key="1">
    <source>
        <dbReference type="SAM" id="MobiDB-lite"/>
    </source>
</evidence>
<feature type="compositionally biased region" description="Basic and acidic residues" evidence="1">
    <location>
        <begin position="615"/>
        <end position="629"/>
    </location>
</feature>
<evidence type="ECO:0000256" key="2">
    <source>
        <dbReference type="SAM" id="SignalP"/>
    </source>
</evidence>
<evidence type="ECO:0000313" key="3">
    <source>
        <dbReference type="EMBL" id="SNR69200.1"/>
    </source>
</evidence>
<accession>A0A238YDS5</accession>
<keyword evidence="3" id="KW-0378">Hydrolase</keyword>
<protein>
    <submittedName>
        <fullName evidence="3">ATP-dependent DNA helicase RecG</fullName>
    </submittedName>
</protein>
<dbReference type="AlphaFoldDB" id="A0A238YDS5"/>
<proteinExistence type="predicted"/>
<gene>
    <name evidence="3" type="ORF">SAMN06265355_105463</name>
</gene>
<dbReference type="SUPFAM" id="SSF53474">
    <property type="entry name" value="alpha/beta-Hydrolases"/>
    <property type="match status" value="1"/>
</dbReference>
<dbReference type="Proteomes" id="UP000198420">
    <property type="component" value="Unassembled WGS sequence"/>
</dbReference>
<name>A0A238YDS5_9ACTN</name>
<dbReference type="Gene3D" id="3.40.50.1820">
    <property type="entry name" value="alpha/beta hydrolase"/>
    <property type="match status" value="1"/>
</dbReference>
<keyword evidence="3" id="KW-0067">ATP-binding</keyword>
<keyword evidence="3" id="KW-0347">Helicase</keyword>
<feature type="signal peptide" evidence="2">
    <location>
        <begin position="1"/>
        <end position="34"/>
    </location>
</feature>
<keyword evidence="4" id="KW-1185">Reference proteome</keyword>
<keyword evidence="2" id="KW-0732">Signal</keyword>
<evidence type="ECO:0000313" key="4">
    <source>
        <dbReference type="Proteomes" id="UP000198420"/>
    </source>
</evidence>
<organism evidence="3 4">
    <name type="scientific">Actinomadura mexicana</name>
    <dbReference type="NCBI Taxonomy" id="134959"/>
    <lineage>
        <taxon>Bacteria</taxon>
        <taxon>Bacillati</taxon>
        <taxon>Actinomycetota</taxon>
        <taxon>Actinomycetes</taxon>
        <taxon>Streptosporangiales</taxon>
        <taxon>Thermomonosporaceae</taxon>
        <taxon>Actinomadura</taxon>
    </lineage>
</organism>
<reference evidence="4" key="1">
    <citation type="submission" date="2017-06" db="EMBL/GenBank/DDBJ databases">
        <authorList>
            <person name="Varghese N."/>
            <person name="Submissions S."/>
        </authorList>
    </citation>
    <scope>NUCLEOTIDE SEQUENCE [LARGE SCALE GENOMIC DNA]</scope>
    <source>
        <strain evidence="4">DSM 44485</strain>
    </source>
</reference>
<dbReference type="InterPro" id="IPR029058">
    <property type="entry name" value="AB_hydrolase_fold"/>
</dbReference>
<dbReference type="RefSeq" id="WP_089312539.1">
    <property type="nucleotide sequence ID" value="NZ_FZNP01000005.1"/>
</dbReference>
<feature type="chain" id="PRO_5038458585" evidence="2">
    <location>
        <begin position="35"/>
        <end position="655"/>
    </location>
</feature>
<dbReference type="OrthoDB" id="5377249at2"/>